<evidence type="ECO:0000259" key="14">
    <source>
        <dbReference type="Pfam" id="PF00593"/>
    </source>
</evidence>
<proteinExistence type="inferred from homology"/>
<dbReference type="Gene3D" id="2.40.170.20">
    <property type="entry name" value="TonB-dependent receptor, beta-barrel domain"/>
    <property type="match status" value="1"/>
</dbReference>
<dbReference type="InterPro" id="IPR039426">
    <property type="entry name" value="TonB-dep_rcpt-like"/>
</dbReference>
<dbReference type="PANTHER" id="PTHR32552:SF81">
    <property type="entry name" value="TONB-DEPENDENT OUTER MEMBRANE RECEPTOR"/>
    <property type="match status" value="1"/>
</dbReference>
<evidence type="ECO:0000256" key="5">
    <source>
        <dbReference type="ARBA" id="ARBA00022692"/>
    </source>
</evidence>
<evidence type="ECO:0000256" key="4">
    <source>
        <dbReference type="ARBA" id="ARBA00022496"/>
    </source>
</evidence>
<evidence type="ECO:0000313" key="17">
    <source>
        <dbReference type="Proteomes" id="UP000472676"/>
    </source>
</evidence>
<evidence type="ECO:0000259" key="15">
    <source>
        <dbReference type="Pfam" id="PF07715"/>
    </source>
</evidence>
<keyword evidence="6" id="KW-0408">Iron</keyword>
<dbReference type="EMBL" id="JAAMOW010000001">
    <property type="protein sequence ID" value="NGY03273.1"/>
    <property type="molecule type" value="Genomic_DNA"/>
</dbReference>
<feature type="region of interest" description="Disordered" evidence="12">
    <location>
        <begin position="34"/>
        <end position="68"/>
    </location>
</feature>
<keyword evidence="4" id="KW-0410">Iron transport</keyword>
<keyword evidence="16" id="KW-0675">Receptor</keyword>
<keyword evidence="13" id="KW-0732">Signal</keyword>
<dbReference type="GO" id="GO:0009279">
    <property type="term" value="C:cell outer membrane"/>
    <property type="evidence" value="ECO:0007669"/>
    <property type="project" value="UniProtKB-SubCell"/>
</dbReference>
<name>A0A6M2BMM9_9GAMM</name>
<sequence length="815" mass="87025">MQLDTRTVVRLSALAVAGSLAAFDSTVLHAQPATPDENAASSAVTPPAADGQQDVDQPADATPSGDAPLATIPLAEKAAPIPSTPAPVAVDQIPEIVVTATKRKESIRNIPESITAISGQSLEDHGHLNLVDFVQDTPGVTVTQASPGLTHFSIRGISTDTSPSSSPPSPVGFFIGDTAFSDPYLGGIVPDLSAFDLAGVQVLKGPQGTLFGGAALSGAIRYELQQPVQGEWQVRGFAQTIQPRDGSLAVTGGAAVNIPVLPDDNLALRLAYVRHNYPGVIDDTRSGEKDIDHGGGNQYRAILAWEPDDWRLRLTHLSQDYAAPNAVFSVDSPTGPRETDINVIPVPAHNKFGLDSLEVDHDFDAFKVVSLTSRVFKDGLASADGTNAIIGPPPAGYPSALGFPLVVTETSDAYAQELRLQSADGTPFEWLVGGYYYRYTMDYRIHLIDPLTEGLIGPDSPLYQLAANLGLPIGTLYDDTGLLDGTSHVKSTEKALFADLSYTLWDHLKLSAGARLYQTAVAGGFIGTGLLVRAENNGMDADSRARLTEHGINPKFTATYEFSDDISVYLQVAKGFRFGGIQVTPSTPTNGVPPTFKSDTLWNHEIGLRTSWLHRTLTADLTAFYIRYKNPIISQSTQGIPLGYNDNVSGAISRGLESAVVWNTPLRGFSVSLTGALTDAYITAPFTASGNVQIESGQEMPGTAPQQYNASMQYLRPIGNFEVEINTGYNYVSKGYSNIQHDIDINGYGTWDAGLILGSEALFLSPKLAINLSNILDVARPNSGAVVGPVVPVGDFRTYNLIPPRTLTMRLSLEF</sequence>
<dbReference type="InterPro" id="IPR000531">
    <property type="entry name" value="Beta-barrel_TonB"/>
</dbReference>
<keyword evidence="8 11" id="KW-0798">TonB box</keyword>
<keyword evidence="2" id="KW-0813">Transport</keyword>
<keyword evidence="17" id="KW-1185">Reference proteome</keyword>
<feature type="domain" description="TonB-dependent receptor-like beta-barrel" evidence="14">
    <location>
        <begin position="337"/>
        <end position="755"/>
    </location>
</feature>
<dbReference type="Pfam" id="PF00593">
    <property type="entry name" value="TonB_dep_Rec_b-barrel"/>
    <property type="match status" value="1"/>
</dbReference>
<keyword evidence="3" id="KW-1134">Transmembrane beta strand</keyword>
<reference evidence="16 17" key="1">
    <citation type="journal article" date="2014" name="Int. J. Syst. Evol. Microbiol.">
        <title>Solimonas terrae sp. nov., isolated from soil.</title>
        <authorList>
            <person name="Kim S.J."/>
            <person name="Moon J.Y."/>
            <person name="Weon H.Y."/>
            <person name="Ahn J.H."/>
            <person name="Chen W.M."/>
            <person name="Kwon S.W."/>
        </authorList>
    </citation>
    <scope>NUCLEOTIDE SEQUENCE [LARGE SCALE GENOMIC DNA]</scope>
    <source>
        <strain evidence="16 17">KIS83-12</strain>
    </source>
</reference>
<evidence type="ECO:0000256" key="3">
    <source>
        <dbReference type="ARBA" id="ARBA00022452"/>
    </source>
</evidence>
<evidence type="ECO:0000256" key="8">
    <source>
        <dbReference type="ARBA" id="ARBA00023077"/>
    </source>
</evidence>
<keyword evidence="5" id="KW-0812">Transmembrane</keyword>
<organism evidence="16 17">
    <name type="scientific">Solimonas terrae</name>
    <dbReference type="NCBI Taxonomy" id="1396819"/>
    <lineage>
        <taxon>Bacteria</taxon>
        <taxon>Pseudomonadati</taxon>
        <taxon>Pseudomonadota</taxon>
        <taxon>Gammaproteobacteria</taxon>
        <taxon>Nevskiales</taxon>
        <taxon>Nevskiaceae</taxon>
        <taxon>Solimonas</taxon>
    </lineage>
</organism>
<dbReference type="GO" id="GO:0006826">
    <property type="term" value="P:iron ion transport"/>
    <property type="evidence" value="ECO:0007669"/>
    <property type="project" value="UniProtKB-KW"/>
</dbReference>
<dbReference type="Pfam" id="PF07715">
    <property type="entry name" value="Plug"/>
    <property type="match status" value="1"/>
</dbReference>
<keyword evidence="9 11" id="KW-0472">Membrane</keyword>
<evidence type="ECO:0000256" key="9">
    <source>
        <dbReference type="ARBA" id="ARBA00023136"/>
    </source>
</evidence>
<dbReference type="Proteomes" id="UP000472676">
    <property type="component" value="Unassembled WGS sequence"/>
</dbReference>
<feature type="domain" description="TonB-dependent receptor plug" evidence="15">
    <location>
        <begin position="107"/>
        <end position="219"/>
    </location>
</feature>
<evidence type="ECO:0000256" key="13">
    <source>
        <dbReference type="SAM" id="SignalP"/>
    </source>
</evidence>
<accession>A0A6M2BMM9</accession>
<evidence type="ECO:0000256" key="11">
    <source>
        <dbReference type="RuleBase" id="RU003357"/>
    </source>
</evidence>
<dbReference type="InterPro" id="IPR012910">
    <property type="entry name" value="Plug_dom"/>
</dbReference>
<dbReference type="PANTHER" id="PTHR32552">
    <property type="entry name" value="FERRICHROME IRON RECEPTOR-RELATED"/>
    <property type="match status" value="1"/>
</dbReference>
<dbReference type="SUPFAM" id="SSF56935">
    <property type="entry name" value="Porins"/>
    <property type="match status" value="1"/>
</dbReference>
<feature type="signal peptide" evidence="13">
    <location>
        <begin position="1"/>
        <end position="30"/>
    </location>
</feature>
<comment type="similarity">
    <text evidence="11">Belongs to the TonB-dependent receptor family.</text>
</comment>
<dbReference type="InterPro" id="IPR036942">
    <property type="entry name" value="Beta-barrel_TonB_sf"/>
</dbReference>
<evidence type="ECO:0000256" key="7">
    <source>
        <dbReference type="ARBA" id="ARBA00023065"/>
    </source>
</evidence>
<dbReference type="AlphaFoldDB" id="A0A6M2BMM9"/>
<evidence type="ECO:0000256" key="12">
    <source>
        <dbReference type="SAM" id="MobiDB-lite"/>
    </source>
</evidence>
<evidence type="ECO:0000256" key="2">
    <source>
        <dbReference type="ARBA" id="ARBA00022448"/>
    </source>
</evidence>
<protein>
    <submittedName>
        <fullName evidence="16">TonB-dependent receptor</fullName>
    </submittedName>
</protein>
<comment type="caution">
    <text evidence="16">The sequence shown here is derived from an EMBL/GenBank/DDBJ whole genome shotgun (WGS) entry which is preliminary data.</text>
</comment>
<feature type="chain" id="PRO_5027028336" evidence="13">
    <location>
        <begin position="31"/>
        <end position="815"/>
    </location>
</feature>
<keyword evidence="10" id="KW-0998">Cell outer membrane</keyword>
<evidence type="ECO:0000256" key="10">
    <source>
        <dbReference type="ARBA" id="ARBA00023237"/>
    </source>
</evidence>
<gene>
    <name evidence="16" type="ORF">G7Y85_00695</name>
</gene>
<dbReference type="RefSeq" id="WP_166250695.1">
    <property type="nucleotide sequence ID" value="NZ_JAAMOW010000001.1"/>
</dbReference>
<comment type="subcellular location">
    <subcellularLocation>
        <location evidence="1">Cell outer membrane</location>
        <topology evidence="1">Multi-pass membrane protein</topology>
    </subcellularLocation>
</comment>
<evidence type="ECO:0000313" key="16">
    <source>
        <dbReference type="EMBL" id="NGY03273.1"/>
    </source>
</evidence>
<evidence type="ECO:0000256" key="1">
    <source>
        <dbReference type="ARBA" id="ARBA00004571"/>
    </source>
</evidence>
<keyword evidence="7" id="KW-0406">Ion transport</keyword>
<evidence type="ECO:0000256" key="6">
    <source>
        <dbReference type="ARBA" id="ARBA00023004"/>
    </source>
</evidence>